<name>A0ABV2AFP0_9EUKA</name>
<feature type="compositionally biased region" description="Basic residues" evidence="2">
    <location>
        <begin position="425"/>
        <end position="438"/>
    </location>
</feature>
<evidence type="ECO:0000313" key="4">
    <source>
        <dbReference type="EMBL" id="MES1918516.1"/>
    </source>
</evidence>
<proteinExistence type="inferred from homology"/>
<dbReference type="InterPro" id="IPR027312">
    <property type="entry name" value="Sda1"/>
</dbReference>
<evidence type="ECO:0000256" key="2">
    <source>
        <dbReference type="SAM" id="MobiDB-lite"/>
    </source>
</evidence>
<keyword evidence="1" id="KW-0653">Protein transport</keyword>
<dbReference type="SUPFAM" id="SSF48371">
    <property type="entry name" value="ARM repeat"/>
    <property type="match status" value="1"/>
</dbReference>
<comment type="function">
    <text evidence="1">Required for 60S pre-ribosomal subunits export to the cytoplasm.</text>
</comment>
<protein>
    <recommendedName>
        <fullName evidence="1">Protein SDA1</fullName>
    </recommendedName>
</protein>
<keyword evidence="5" id="KW-1185">Reference proteome</keyword>
<organism evidence="4 5">
    <name type="scientific">Bonamia ostreae</name>
    <dbReference type="NCBI Taxonomy" id="126728"/>
    <lineage>
        <taxon>Eukaryota</taxon>
        <taxon>Sar</taxon>
        <taxon>Rhizaria</taxon>
        <taxon>Endomyxa</taxon>
        <taxon>Ascetosporea</taxon>
        <taxon>Haplosporida</taxon>
        <taxon>Bonamia</taxon>
    </lineage>
</organism>
<dbReference type="InterPro" id="IPR016024">
    <property type="entry name" value="ARM-type_fold"/>
</dbReference>
<feature type="region of interest" description="Disordered" evidence="2">
    <location>
        <begin position="461"/>
        <end position="497"/>
    </location>
</feature>
<comment type="similarity">
    <text evidence="1">Belongs to the SDA1 family.</text>
</comment>
<dbReference type="PANTHER" id="PTHR12730">
    <property type="entry name" value="HSDA/SDA1-RELATED"/>
    <property type="match status" value="1"/>
</dbReference>
<gene>
    <name evidence="4" type="primary">SDAD1</name>
    <name evidence="4" type="ORF">MHBO_000480</name>
</gene>
<reference evidence="4 5" key="1">
    <citation type="journal article" date="2024" name="BMC Biol.">
        <title>Comparative genomics of Ascetosporea gives new insight into the evolutionary basis for animal parasitism in Rhizaria.</title>
        <authorList>
            <person name="Hiltunen Thoren M."/>
            <person name="Onut-Brannstrom I."/>
            <person name="Alfjorden A."/>
            <person name="Peckova H."/>
            <person name="Swords F."/>
            <person name="Hooper C."/>
            <person name="Holzer A.S."/>
            <person name="Bass D."/>
            <person name="Burki F."/>
        </authorList>
    </citation>
    <scope>NUCLEOTIDE SEQUENCE [LARGE SCALE GENOMIC DNA]</scope>
    <source>
        <strain evidence="4">20-A016</strain>
    </source>
</reference>
<comment type="subcellular location">
    <subcellularLocation>
        <location evidence="1">Nucleus</location>
        <location evidence="1">Nucleolus</location>
    </subcellularLocation>
</comment>
<feature type="region of interest" description="Disordered" evidence="2">
    <location>
        <begin position="425"/>
        <end position="448"/>
    </location>
</feature>
<feature type="compositionally biased region" description="Basic residues" evidence="2">
    <location>
        <begin position="464"/>
        <end position="497"/>
    </location>
</feature>
<dbReference type="EMBL" id="JBDODL010000075">
    <property type="protein sequence ID" value="MES1918516.1"/>
    <property type="molecule type" value="Genomic_DNA"/>
</dbReference>
<accession>A0ABV2AFP0</accession>
<feature type="region of interest" description="Disordered" evidence="2">
    <location>
        <begin position="177"/>
        <end position="212"/>
    </location>
</feature>
<keyword evidence="1" id="KW-0813">Transport</keyword>
<evidence type="ECO:0000313" key="5">
    <source>
        <dbReference type="Proteomes" id="UP001439008"/>
    </source>
</evidence>
<dbReference type="Proteomes" id="UP001439008">
    <property type="component" value="Unassembled WGS sequence"/>
</dbReference>
<evidence type="ECO:0000256" key="1">
    <source>
        <dbReference type="RuleBase" id="RU365057"/>
    </source>
</evidence>
<feature type="domain" description="SDA1 N-terminal" evidence="3">
    <location>
        <begin position="4"/>
        <end position="351"/>
    </location>
</feature>
<comment type="caution">
    <text evidence="4">The sequence shown here is derived from an EMBL/GenBank/DDBJ whole genome shotgun (WGS) entry which is preliminary data.</text>
</comment>
<dbReference type="PANTHER" id="PTHR12730:SF0">
    <property type="entry name" value="PROTEIN SDA1 HOMOLOG"/>
    <property type="match status" value="1"/>
</dbReference>
<sequence length="497" mass="56784">MQTTTPEIRLSIAKSAIFLHNKNIFNNFAYFQKIFDLFNITDKALKSLIFSHLTNYLRNNKTGFKLSGFTKFLTTQTSSDNPSLAKKSLSIIAKLYIQDSSAQWRNAHIANIIANCCFSRFSPLTKNAAKFLLGEFNAFSSKQILDRKIAKERFSEQRKSLSISQKVNKRKIKRSKKLKKLKTKSEKLSKMDENLTDSENNPKTNNNNNVDFGPIRSLNDPLSFSEKLFKKLKNCRDGFEMKILLMKLLSRVLSCHCLMLPGFLSFLQRYLQPHQKNVSAVLSALAQSIHSGVEKEELEPVLAVLAHNFVTDRSDVAVMTIGLNTIREICSRQPMAMDKTMLADLCQYKTSHSKPVAMAAKGLLSLYRQVNPALLSKKNRGRICVSKEVDVVQSDSSDNSEEDKITPEFPVEKKDLEIGIKNKKDRQKLKESHKKAKKAAGATNEDKKRFKNFKLTKYSEAVRTKSRRSQAQKRKIAGKHSKRLKLKIHRKFKRKAR</sequence>
<keyword evidence="1" id="KW-0690">Ribosome biogenesis</keyword>
<feature type="compositionally biased region" description="Basic and acidic residues" evidence="2">
    <location>
        <begin position="183"/>
        <end position="193"/>
    </location>
</feature>
<dbReference type="Pfam" id="PF08158">
    <property type="entry name" value="SDA1_HEAT"/>
    <property type="match status" value="1"/>
</dbReference>
<keyword evidence="1" id="KW-0539">Nucleus</keyword>
<evidence type="ECO:0000259" key="3">
    <source>
        <dbReference type="Pfam" id="PF08158"/>
    </source>
</evidence>
<dbReference type="InterPro" id="IPR012977">
    <property type="entry name" value="SDA1_N"/>
</dbReference>